<dbReference type="EMBL" id="AQGS01000494">
    <property type="protein sequence ID" value="EPS39060.1"/>
    <property type="molecule type" value="Genomic_DNA"/>
</dbReference>
<dbReference type="SUPFAM" id="SSF51735">
    <property type="entry name" value="NAD(P)-binding Rossmann-fold domains"/>
    <property type="match status" value="1"/>
</dbReference>
<dbReference type="PANTHER" id="PTHR24322">
    <property type="entry name" value="PKSB"/>
    <property type="match status" value="1"/>
</dbReference>
<gene>
    <name evidence="5" type="ORF">H072_7169</name>
</gene>
<protein>
    <submittedName>
        <fullName evidence="5">Uncharacterized protein</fullName>
    </submittedName>
</protein>
<dbReference type="PRINTS" id="PR00081">
    <property type="entry name" value="GDHRDH"/>
</dbReference>
<reference evidence="6" key="2">
    <citation type="submission" date="2013-04" db="EMBL/GenBank/DDBJ databases">
        <title>Genomic mechanisms accounting for the adaptation to parasitism in nematode-trapping fungi.</title>
        <authorList>
            <person name="Ahren D.G."/>
        </authorList>
    </citation>
    <scope>NUCLEOTIDE SEQUENCE [LARGE SCALE GENOMIC DNA]</scope>
    <source>
        <strain evidence="6">CBS 200.50</strain>
    </source>
</reference>
<dbReference type="InterPro" id="IPR036291">
    <property type="entry name" value="NAD(P)-bd_dom_sf"/>
</dbReference>
<dbReference type="OrthoDB" id="10253736at2759"/>
<dbReference type="GO" id="GO:0016616">
    <property type="term" value="F:oxidoreductase activity, acting on the CH-OH group of donors, NAD or NADP as acceptor"/>
    <property type="evidence" value="ECO:0007669"/>
    <property type="project" value="TreeGrafter"/>
</dbReference>
<evidence type="ECO:0000256" key="1">
    <source>
        <dbReference type="ARBA" id="ARBA00006484"/>
    </source>
</evidence>
<evidence type="ECO:0000256" key="2">
    <source>
        <dbReference type="ARBA" id="ARBA00022857"/>
    </source>
</evidence>
<dbReference type="InterPro" id="IPR002347">
    <property type="entry name" value="SDR_fam"/>
</dbReference>
<dbReference type="PRINTS" id="PR00080">
    <property type="entry name" value="SDRFAMILY"/>
</dbReference>
<evidence type="ECO:0000256" key="4">
    <source>
        <dbReference type="RuleBase" id="RU000363"/>
    </source>
</evidence>
<dbReference type="STRING" id="1284197.S8A7R5"/>
<evidence type="ECO:0000313" key="6">
    <source>
        <dbReference type="Proteomes" id="UP000015100"/>
    </source>
</evidence>
<dbReference type="Gene3D" id="3.40.50.720">
    <property type="entry name" value="NAD(P)-binding Rossmann-like Domain"/>
    <property type="match status" value="1"/>
</dbReference>
<dbReference type="HOGENOM" id="CLU_010194_5_2_1"/>
<keyword evidence="6" id="KW-1185">Reference proteome</keyword>
<accession>S8A7R5</accession>
<dbReference type="PANTHER" id="PTHR24322:SF736">
    <property type="entry name" value="RETINOL DEHYDROGENASE 10"/>
    <property type="match status" value="1"/>
</dbReference>
<comment type="similarity">
    <text evidence="1 4">Belongs to the short-chain dehydrogenases/reductases (SDR) family.</text>
</comment>
<dbReference type="OMA" id="HIYKAPL"/>
<comment type="caution">
    <text evidence="5">The sequence shown here is derived from an EMBL/GenBank/DDBJ whole genome shotgun (WGS) entry which is preliminary data.</text>
</comment>
<dbReference type="Proteomes" id="UP000015100">
    <property type="component" value="Unassembled WGS sequence"/>
</dbReference>
<dbReference type="PROSITE" id="PS00061">
    <property type="entry name" value="ADH_SHORT"/>
    <property type="match status" value="1"/>
</dbReference>
<keyword evidence="2" id="KW-0521">NADP</keyword>
<keyword evidence="3" id="KW-0560">Oxidoreductase</keyword>
<dbReference type="Pfam" id="PF00106">
    <property type="entry name" value="adh_short"/>
    <property type="match status" value="1"/>
</dbReference>
<name>S8A7R5_DACHA</name>
<evidence type="ECO:0000313" key="5">
    <source>
        <dbReference type="EMBL" id="EPS39060.1"/>
    </source>
</evidence>
<evidence type="ECO:0000256" key="3">
    <source>
        <dbReference type="ARBA" id="ARBA00023002"/>
    </source>
</evidence>
<proteinExistence type="inferred from homology"/>
<dbReference type="AlphaFoldDB" id="S8A7R5"/>
<dbReference type="InterPro" id="IPR020904">
    <property type="entry name" value="Sc_DH/Rdtase_CS"/>
</dbReference>
<reference evidence="5 6" key="1">
    <citation type="journal article" date="2013" name="PLoS Genet.">
        <title>Genomic mechanisms accounting for the adaptation to parasitism in nematode-trapping fungi.</title>
        <authorList>
            <person name="Meerupati T."/>
            <person name="Andersson K.M."/>
            <person name="Friman E."/>
            <person name="Kumar D."/>
            <person name="Tunlid A."/>
            <person name="Ahren D."/>
        </authorList>
    </citation>
    <scope>NUCLEOTIDE SEQUENCE [LARGE SCALE GENOMIC DNA]</scope>
    <source>
        <strain evidence="5 6">CBS 200.50</strain>
    </source>
</reference>
<dbReference type="eggNOG" id="KOG1201">
    <property type="taxonomic scope" value="Eukaryota"/>
</dbReference>
<sequence>MALRINSWLSWKAENNWVEDKYDWDNELVLVTGASSGFGELIAEKLAKRGTKVITMSRRPLKPELSVYKNIHHYQADLSDWDGLTKVASKIKSEHGDPTVLILNAGVASRTPIMNKEFSDIKKLVDVNLTSHFAMLHHFLPAMIKRNHGYVMSIASVVSYLSMVGLCDYGSTKSGLIALHETLRQELRHVHKADKIRTSIVHTGWTKTPIIEDWEKGLKERGQATMTLEEAVDPIMELLYSGYGTRLIVPSILNFLPGVRGWPHWAQEFLRDKLNPYTGEYAAGSAH</sequence>
<organism evidence="5 6">
    <name type="scientific">Dactylellina haptotyla (strain CBS 200.50)</name>
    <name type="common">Nematode-trapping fungus</name>
    <name type="synonym">Monacrosporium haptotylum</name>
    <dbReference type="NCBI Taxonomy" id="1284197"/>
    <lineage>
        <taxon>Eukaryota</taxon>
        <taxon>Fungi</taxon>
        <taxon>Dikarya</taxon>
        <taxon>Ascomycota</taxon>
        <taxon>Pezizomycotina</taxon>
        <taxon>Orbiliomycetes</taxon>
        <taxon>Orbiliales</taxon>
        <taxon>Orbiliaceae</taxon>
        <taxon>Dactylellina</taxon>
    </lineage>
</organism>